<dbReference type="AlphaFoldDB" id="H6N706"/>
<proteinExistence type="predicted"/>
<keyword evidence="2" id="KW-1185">Reference proteome</keyword>
<evidence type="ECO:0008006" key="3">
    <source>
        <dbReference type="Google" id="ProtNLM"/>
    </source>
</evidence>
<sequence>MSLPALKVAACFIGLASCTGLGILISNSPFFPKEKKISTPKVRDLLRDKGYSVMKSESSGWNTLLSAYKEGKNSDIVKFGSSSNISEEDLKRECASALEDILTSSYEKAKRWCVEPKKVSDKLKDVGLTPLKTEGVSGQDDSENWKKLEKEYVKEGSEKIEGSNISQTTNDTSWQGLRDACKKLFESNPWDDSYDSSLKLSKKWCVSQAVPANN</sequence>
<organism evidence="1 2">
    <name type="scientific">Mycoplasma haemocanis (strain Illinois)</name>
    <dbReference type="NCBI Taxonomy" id="1111676"/>
    <lineage>
        <taxon>Bacteria</taxon>
        <taxon>Bacillati</taxon>
        <taxon>Mycoplasmatota</taxon>
        <taxon>Mollicutes</taxon>
        <taxon>Mycoplasmataceae</taxon>
        <taxon>Mycoplasma</taxon>
    </lineage>
</organism>
<name>H6N706_MYCHN</name>
<gene>
    <name evidence="1" type="ordered locus">MHC_02830</name>
</gene>
<dbReference type="OrthoDB" id="9824036at2"/>
<dbReference type="Proteomes" id="UP000009135">
    <property type="component" value="Chromosome"/>
</dbReference>
<dbReference type="STRING" id="1111676.MHC_02830"/>
<evidence type="ECO:0000313" key="1">
    <source>
        <dbReference type="EMBL" id="AEW45428.1"/>
    </source>
</evidence>
<reference evidence="1 2" key="1">
    <citation type="journal article" date="2012" name="J. Bacteriol.">
        <title>Complete genome sequence of Mycoplasma haemocanis strain Illinois.</title>
        <authorList>
            <person name="do Nascimento N.C."/>
            <person name="Guimaraes A.M."/>
            <person name="Santos A.P."/>
            <person name="Sanmiguel P.J."/>
            <person name="Messick J.B."/>
        </authorList>
    </citation>
    <scope>NUCLEOTIDE SEQUENCE [LARGE SCALE GENOMIC DNA]</scope>
    <source>
        <strain evidence="1 2">Illinois</strain>
    </source>
</reference>
<dbReference type="PROSITE" id="PS51257">
    <property type="entry name" value="PROKAR_LIPOPROTEIN"/>
    <property type="match status" value="1"/>
</dbReference>
<accession>H6N706</accession>
<dbReference type="KEGG" id="mhe:MHC_02830"/>
<protein>
    <recommendedName>
        <fullName evidence="3">Lipoprotein</fullName>
    </recommendedName>
</protein>
<dbReference type="EMBL" id="CP003199">
    <property type="protein sequence ID" value="AEW45428.1"/>
    <property type="molecule type" value="Genomic_DNA"/>
</dbReference>
<dbReference type="HOGENOM" id="CLU_098620_3_0_14"/>
<evidence type="ECO:0000313" key="2">
    <source>
        <dbReference type="Proteomes" id="UP000009135"/>
    </source>
</evidence>